<proteinExistence type="predicted"/>
<protein>
    <submittedName>
        <fullName evidence="1">Uncharacterized protein</fullName>
    </submittedName>
</protein>
<comment type="caution">
    <text evidence="1">The sequence shown here is derived from an EMBL/GenBank/DDBJ whole genome shotgun (WGS) entry which is preliminary data.</text>
</comment>
<gene>
    <name evidence="1" type="ORF">HNQ92_004470</name>
</gene>
<organism evidence="1 2">
    <name type="scientific">Rhabdobacter roseus</name>
    <dbReference type="NCBI Taxonomy" id="1655419"/>
    <lineage>
        <taxon>Bacteria</taxon>
        <taxon>Pseudomonadati</taxon>
        <taxon>Bacteroidota</taxon>
        <taxon>Cytophagia</taxon>
        <taxon>Cytophagales</taxon>
        <taxon>Cytophagaceae</taxon>
        <taxon>Rhabdobacter</taxon>
    </lineage>
</organism>
<dbReference type="EMBL" id="JACHGF010000009">
    <property type="protein sequence ID" value="MBB5286310.1"/>
    <property type="molecule type" value="Genomic_DNA"/>
</dbReference>
<name>A0A840U2F2_9BACT</name>
<evidence type="ECO:0000313" key="2">
    <source>
        <dbReference type="Proteomes" id="UP000557307"/>
    </source>
</evidence>
<sequence length="225" mass="25574">MKYQTTIGPITSVDEIEGAWTKEDYVELLKRYGFSEEDYKNVDPKEFLYMAIADQEPTEAAAILLEYKLSEYLNEGQISQISHDMQLDKISEEYPEIPLHHPLFNINQLLYKAFNGKFPHAKASLIAFETKPESGEEIALTKELALKALSGGLSDRSLLNRLFADQLVGKVPFPEADAIVWDLKSRGNSGYQLITSEYWLSEEDFTSQTFESDVVESKENVDEEA</sequence>
<accession>A0A840U2F2</accession>
<dbReference type="RefSeq" id="WP_184177341.1">
    <property type="nucleotide sequence ID" value="NZ_JACHGF010000009.1"/>
</dbReference>
<dbReference type="Proteomes" id="UP000557307">
    <property type="component" value="Unassembled WGS sequence"/>
</dbReference>
<evidence type="ECO:0000313" key="1">
    <source>
        <dbReference type="EMBL" id="MBB5286310.1"/>
    </source>
</evidence>
<dbReference type="AlphaFoldDB" id="A0A840U2F2"/>
<keyword evidence="2" id="KW-1185">Reference proteome</keyword>
<reference evidence="1 2" key="1">
    <citation type="submission" date="2020-08" db="EMBL/GenBank/DDBJ databases">
        <title>Genomic Encyclopedia of Type Strains, Phase IV (KMG-IV): sequencing the most valuable type-strain genomes for metagenomic binning, comparative biology and taxonomic classification.</title>
        <authorList>
            <person name="Goeker M."/>
        </authorList>
    </citation>
    <scope>NUCLEOTIDE SEQUENCE [LARGE SCALE GENOMIC DNA]</scope>
    <source>
        <strain evidence="1 2">DSM 105074</strain>
    </source>
</reference>